<evidence type="ECO:0000313" key="3">
    <source>
        <dbReference type="Proteomes" id="UP000685013"/>
    </source>
</evidence>
<feature type="compositionally biased region" description="Basic residues" evidence="1">
    <location>
        <begin position="262"/>
        <end position="273"/>
    </location>
</feature>
<evidence type="ECO:0000313" key="2">
    <source>
        <dbReference type="EMBL" id="KAG6605505.1"/>
    </source>
</evidence>
<reference evidence="2 3" key="1">
    <citation type="journal article" date="2021" name="Hortic Res">
        <title>The domestication of Cucurbita argyrosperma as revealed by the genome of its wild relative.</title>
        <authorList>
            <person name="Barrera-Redondo J."/>
            <person name="Sanchez-de la Vega G."/>
            <person name="Aguirre-Liguori J.A."/>
            <person name="Castellanos-Morales G."/>
            <person name="Gutierrez-Guerrero Y.T."/>
            <person name="Aguirre-Dugua X."/>
            <person name="Aguirre-Planter E."/>
            <person name="Tenaillon M.I."/>
            <person name="Lira-Saade R."/>
            <person name="Eguiarte L.E."/>
        </authorList>
    </citation>
    <scope>NUCLEOTIDE SEQUENCE [LARGE SCALE GENOMIC DNA]</scope>
    <source>
        <strain evidence="2">JBR-2021</strain>
    </source>
</reference>
<feature type="compositionally biased region" description="Basic and acidic residues" evidence="1">
    <location>
        <begin position="84"/>
        <end position="95"/>
    </location>
</feature>
<feature type="compositionally biased region" description="Polar residues" evidence="1">
    <location>
        <begin position="201"/>
        <end position="213"/>
    </location>
</feature>
<feature type="non-terminal residue" evidence="2">
    <location>
        <position position="1"/>
    </location>
</feature>
<name>A0AAV6P0F2_9ROSI</name>
<feature type="compositionally biased region" description="Basic residues" evidence="1">
    <location>
        <begin position="177"/>
        <end position="186"/>
    </location>
</feature>
<dbReference type="PANTHER" id="PTHR48227">
    <property type="entry name" value="DNA TOPOISOMERASE 1-LIKE"/>
    <property type="match status" value="1"/>
</dbReference>
<dbReference type="EMBL" id="JAGKQH010000002">
    <property type="protein sequence ID" value="KAG6605505.1"/>
    <property type="molecule type" value="Genomic_DNA"/>
</dbReference>
<proteinExistence type="predicted"/>
<feature type="compositionally biased region" description="Acidic residues" evidence="1">
    <location>
        <begin position="316"/>
        <end position="325"/>
    </location>
</feature>
<evidence type="ECO:0000256" key="1">
    <source>
        <dbReference type="SAM" id="MobiDB-lite"/>
    </source>
</evidence>
<accession>A0AAV6P0F2</accession>
<feature type="compositionally biased region" description="Basic and acidic residues" evidence="1">
    <location>
        <begin position="138"/>
        <end position="171"/>
    </location>
</feature>
<gene>
    <name evidence="2" type="ORF">SDJN03_02822</name>
</gene>
<feature type="compositionally biased region" description="Basic and acidic residues" evidence="1">
    <location>
        <begin position="290"/>
        <end position="305"/>
    </location>
</feature>
<sequence>MKTITGNVVSSKPISLSKAASTLSSFLSVDNGASKALCAYLRRASASFNELKQLHKDLKSSRSDRNPRHHGFEVSSGLEAAVDSSHRIENGERIKSSVNESKSGKKRRESRDRNENEQDGKTAMASGGNGDFEDVVGEDGKRRSDELKTEIEEKPSRRVEVDVKSSDRDESVVGIEKKKKKHKKKSKDGEDERDAEVGQSYGKSQTSANNGETEATEDFIENNVGRGKDRKKHKDKNNLGDENRTKKDNDDETGLVELSTKDKKKKKKKKKKKNREEDDDDLQNNSGGAIEKEKMPVSDSQELKRKESKKRKNGDLEEGVDDGSEEQQGTKRRKRKS</sequence>
<dbReference type="AlphaFoldDB" id="A0AAV6P0F2"/>
<dbReference type="Proteomes" id="UP000685013">
    <property type="component" value="Chromosome 2"/>
</dbReference>
<feature type="region of interest" description="Disordered" evidence="1">
    <location>
        <begin position="58"/>
        <end position="337"/>
    </location>
</feature>
<feature type="compositionally biased region" description="Basic and acidic residues" evidence="1">
    <location>
        <begin position="58"/>
        <end position="72"/>
    </location>
</feature>
<dbReference type="PANTHER" id="PTHR48227:SF1">
    <property type="entry name" value="DNA LIGASE 1-LIKE"/>
    <property type="match status" value="1"/>
</dbReference>
<feature type="compositionally biased region" description="Basic and acidic residues" evidence="1">
    <location>
        <begin position="236"/>
        <end position="249"/>
    </location>
</feature>
<feature type="compositionally biased region" description="Basic and acidic residues" evidence="1">
    <location>
        <begin position="109"/>
        <end position="120"/>
    </location>
</feature>
<keyword evidence="3" id="KW-1185">Reference proteome</keyword>
<comment type="caution">
    <text evidence="2">The sequence shown here is derived from an EMBL/GenBank/DDBJ whole genome shotgun (WGS) entry which is preliminary data.</text>
</comment>
<protein>
    <submittedName>
        <fullName evidence="2">Uncharacterized protein</fullName>
    </submittedName>
</protein>
<organism evidence="2 3">
    <name type="scientific">Cucurbita argyrosperma subsp. sororia</name>
    <dbReference type="NCBI Taxonomy" id="37648"/>
    <lineage>
        <taxon>Eukaryota</taxon>
        <taxon>Viridiplantae</taxon>
        <taxon>Streptophyta</taxon>
        <taxon>Embryophyta</taxon>
        <taxon>Tracheophyta</taxon>
        <taxon>Spermatophyta</taxon>
        <taxon>Magnoliopsida</taxon>
        <taxon>eudicotyledons</taxon>
        <taxon>Gunneridae</taxon>
        <taxon>Pentapetalae</taxon>
        <taxon>rosids</taxon>
        <taxon>fabids</taxon>
        <taxon>Cucurbitales</taxon>
        <taxon>Cucurbitaceae</taxon>
        <taxon>Cucurbiteae</taxon>
        <taxon>Cucurbita</taxon>
    </lineage>
</organism>